<dbReference type="InterPro" id="IPR045584">
    <property type="entry name" value="Pilin-like"/>
</dbReference>
<accession>A0A0S7XTB7</accession>
<keyword evidence="1" id="KW-1133">Transmembrane helix</keyword>
<dbReference type="SUPFAM" id="SSF54523">
    <property type="entry name" value="Pili subunits"/>
    <property type="match status" value="1"/>
</dbReference>
<name>A0A0S7XTB7_UNCSA</name>
<dbReference type="AlphaFoldDB" id="A0A0S7XTB7"/>
<evidence type="ECO:0008006" key="4">
    <source>
        <dbReference type="Google" id="ProtNLM"/>
    </source>
</evidence>
<evidence type="ECO:0000313" key="3">
    <source>
        <dbReference type="Proteomes" id="UP000051861"/>
    </source>
</evidence>
<feature type="transmembrane region" description="Helical" evidence="1">
    <location>
        <begin position="12"/>
        <end position="35"/>
    </location>
</feature>
<gene>
    <name evidence="2" type="ORF">AMJ44_09690</name>
</gene>
<reference evidence="2 3" key="1">
    <citation type="journal article" date="2015" name="Microbiome">
        <title>Genomic resolution of linkages in carbon, nitrogen, and sulfur cycling among widespread estuary sediment bacteria.</title>
        <authorList>
            <person name="Baker B.J."/>
            <person name="Lazar C.S."/>
            <person name="Teske A.P."/>
            <person name="Dick G.J."/>
        </authorList>
    </citation>
    <scope>NUCLEOTIDE SEQUENCE [LARGE SCALE GENOMIC DNA]</scope>
    <source>
        <strain evidence="2">DG_54_3</strain>
    </source>
</reference>
<proteinExistence type="predicted"/>
<keyword evidence="1" id="KW-0812">Transmembrane</keyword>
<dbReference type="Gene3D" id="3.30.700.10">
    <property type="entry name" value="Glycoprotein, Type 4 Pilin"/>
    <property type="match status" value="1"/>
</dbReference>
<keyword evidence="1" id="KW-0472">Membrane</keyword>
<protein>
    <recommendedName>
        <fullName evidence="4">General secretion pathway GspH domain-containing protein</fullName>
    </recommendedName>
</protein>
<dbReference type="Proteomes" id="UP000051861">
    <property type="component" value="Unassembled WGS sequence"/>
</dbReference>
<evidence type="ECO:0000256" key="1">
    <source>
        <dbReference type="SAM" id="Phobius"/>
    </source>
</evidence>
<dbReference type="InterPro" id="IPR012902">
    <property type="entry name" value="N_methyl_site"/>
</dbReference>
<comment type="caution">
    <text evidence="2">The sequence shown here is derived from an EMBL/GenBank/DDBJ whole genome shotgun (WGS) entry which is preliminary data.</text>
</comment>
<sequence length="173" mass="18421">MIKSAKMKSKGFTVIELVVIVVIIGILSVFVFIAMNPYKGIRLEAAAKKVAADLQYARNLALSTAGWYGVSFEADPVNTYRVYQTDGATDTPIENPAQLGKDFVVDLHDYYGGVTISGVNIAGGNKVEFHPLGIPYGDKNGVPIATAGIITVGYAGLTRSIEITPNTGRISIP</sequence>
<dbReference type="EMBL" id="LIZX01000106">
    <property type="protein sequence ID" value="KPJ65670.1"/>
    <property type="molecule type" value="Genomic_DNA"/>
</dbReference>
<evidence type="ECO:0000313" key="2">
    <source>
        <dbReference type="EMBL" id="KPJ65670.1"/>
    </source>
</evidence>
<organism evidence="2 3">
    <name type="scientific">candidate division WOR-1 bacterium DG_54_3</name>
    <dbReference type="NCBI Taxonomy" id="1703775"/>
    <lineage>
        <taxon>Bacteria</taxon>
        <taxon>Bacillati</taxon>
        <taxon>Saganbacteria</taxon>
    </lineage>
</organism>
<dbReference type="Pfam" id="PF07963">
    <property type="entry name" value="N_methyl"/>
    <property type="match status" value="1"/>
</dbReference>